<dbReference type="GO" id="GO:0050427">
    <property type="term" value="P:3'-phosphoadenosine 5'-phosphosulfate metabolic process"/>
    <property type="evidence" value="ECO:0007669"/>
    <property type="project" value="TreeGrafter"/>
</dbReference>
<dbReference type="Proteomes" id="UP000217076">
    <property type="component" value="Unassembled WGS sequence"/>
</dbReference>
<dbReference type="PRINTS" id="PR00377">
    <property type="entry name" value="IMPHPHTASES"/>
</dbReference>
<feature type="binding site" evidence="9">
    <location>
        <position position="223"/>
    </location>
    <ligand>
        <name>Mg(2+)</name>
        <dbReference type="ChEBI" id="CHEBI:18420"/>
        <label>2</label>
    </ligand>
</feature>
<feature type="binding site" evidence="10">
    <location>
        <position position="96"/>
    </location>
    <ligand>
        <name>Mg(2+)</name>
        <dbReference type="ChEBI" id="CHEBI:18420"/>
        <label>1</label>
        <note>catalytic</note>
    </ligand>
</feature>
<feature type="binding site" evidence="9">
    <location>
        <position position="95"/>
    </location>
    <ligand>
        <name>Mg(2+)</name>
        <dbReference type="ChEBI" id="CHEBI:18420"/>
        <label>1</label>
    </ligand>
</feature>
<dbReference type="Gene3D" id="3.40.190.80">
    <property type="match status" value="1"/>
</dbReference>
<dbReference type="Gene3D" id="3.30.540.10">
    <property type="entry name" value="Fructose-1,6-Bisphosphatase, subunit A, domain 1"/>
    <property type="match status" value="1"/>
</dbReference>
<dbReference type="OrthoDB" id="9785695at2"/>
<keyword evidence="8 9" id="KW-0472">Membrane</keyword>
<feature type="binding site" evidence="10">
    <location>
        <position position="73"/>
    </location>
    <ligand>
        <name>Mg(2+)</name>
        <dbReference type="ChEBI" id="CHEBI:18420"/>
        <label>1</label>
        <note>catalytic</note>
    </ligand>
</feature>
<dbReference type="Pfam" id="PF00459">
    <property type="entry name" value="Inositol_P"/>
    <property type="match status" value="1"/>
</dbReference>
<dbReference type="SUPFAM" id="SSF56655">
    <property type="entry name" value="Carbohydrate phosphatase"/>
    <property type="match status" value="1"/>
</dbReference>
<feature type="binding site" evidence="9">
    <location>
        <position position="93"/>
    </location>
    <ligand>
        <name>Mg(2+)</name>
        <dbReference type="ChEBI" id="CHEBI:18420"/>
        <label>1</label>
    </ligand>
</feature>
<dbReference type="GO" id="GO:0005886">
    <property type="term" value="C:plasma membrane"/>
    <property type="evidence" value="ECO:0007669"/>
    <property type="project" value="UniProtKB-SubCell"/>
</dbReference>
<dbReference type="GO" id="GO:0008441">
    <property type="term" value="F:3'(2'),5'-bisphosphate nucleotidase activity"/>
    <property type="evidence" value="ECO:0007669"/>
    <property type="project" value="UniProtKB-UniRule"/>
</dbReference>
<dbReference type="HAMAP" id="MF_02095">
    <property type="entry name" value="CysQ"/>
    <property type="match status" value="1"/>
</dbReference>
<dbReference type="PROSITE" id="PS00630">
    <property type="entry name" value="IMP_2"/>
    <property type="match status" value="1"/>
</dbReference>
<keyword evidence="5 9" id="KW-0479">Metal-binding</keyword>
<evidence type="ECO:0000256" key="10">
    <source>
        <dbReference type="PIRSR" id="PIRSR600760-2"/>
    </source>
</evidence>
<dbReference type="NCBIfam" id="TIGR01331">
    <property type="entry name" value="bisphos_cysQ"/>
    <property type="match status" value="1"/>
</dbReference>
<keyword evidence="4 9" id="KW-0997">Cell inner membrane</keyword>
<protein>
    <recommendedName>
        <fullName evidence="9">3'(2'),5'-bisphosphate nucleotidase CysQ</fullName>
        <ecNumber evidence="9">3.1.3.7</ecNumber>
    </recommendedName>
    <alternativeName>
        <fullName evidence="9">3'(2'),5-bisphosphonucleoside 3'(2')-phosphohydrolase</fullName>
    </alternativeName>
    <alternativeName>
        <fullName evidence="9">3'-phosphoadenosine 5'-phosphate phosphatase</fullName>
        <shortName evidence="9">PAP phosphatase</shortName>
    </alternativeName>
</protein>
<dbReference type="PROSITE" id="PS00629">
    <property type="entry name" value="IMP_1"/>
    <property type="match status" value="1"/>
</dbReference>
<comment type="subcellular location">
    <subcellularLocation>
        <location evidence="9">Cell inner membrane</location>
        <topology evidence="9">Peripheral membrane protein</topology>
        <orientation evidence="9">Cytoplasmic side</orientation>
    </subcellularLocation>
</comment>
<evidence type="ECO:0000256" key="7">
    <source>
        <dbReference type="ARBA" id="ARBA00022842"/>
    </source>
</evidence>
<dbReference type="CDD" id="cd01638">
    <property type="entry name" value="CysQ"/>
    <property type="match status" value="1"/>
</dbReference>
<organism evidence="11 12">
    <name type="scientific">Roseospirillum parvum</name>
    <dbReference type="NCBI Taxonomy" id="83401"/>
    <lineage>
        <taxon>Bacteria</taxon>
        <taxon>Pseudomonadati</taxon>
        <taxon>Pseudomonadota</taxon>
        <taxon>Alphaproteobacteria</taxon>
        <taxon>Rhodospirillales</taxon>
        <taxon>Rhodospirillaceae</taxon>
        <taxon>Roseospirillum</taxon>
    </lineage>
</organism>
<dbReference type="AlphaFoldDB" id="A0A1G7TQ08"/>
<evidence type="ECO:0000256" key="9">
    <source>
        <dbReference type="HAMAP-Rule" id="MF_02095"/>
    </source>
</evidence>
<dbReference type="STRING" id="83401.SAMN05421742_10168"/>
<name>A0A1G7TQ08_9PROT</name>
<dbReference type="RefSeq" id="WP_092613950.1">
    <property type="nucleotide sequence ID" value="NZ_FNCV01000001.1"/>
</dbReference>
<gene>
    <name evidence="9" type="primary">cysQ</name>
    <name evidence="11" type="ORF">SAMN05421742_10168</name>
</gene>
<evidence type="ECO:0000256" key="8">
    <source>
        <dbReference type="ARBA" id="ARBA00023136"/>
    </source>
</evidence>
<evidence type="ECO:0000313" key="11">
    <source>
        <dbReference type="EMBL" id="SDG37413.1"/>
    </source>
</evidence>
<feature type="binding site" evidence="9">
    <location>
        <begin position="95"/>
        <end position="98"/>
    </location>
    <ligand>
        <name>substrate</name>
    </ligand>
</feature>
<dbReference type="GO" id="GO:0000287">
    <property type="term" value="F:magnesium ion binding"/>
    <property type="evidence" value="ECO:0007669"/>
    <property type="project" value="UniProtKB-UniRule"/>
</dbReference>
<evidence type="ECO:0000256" key="3">
    <source>
        <dbReference type="ARBA" id="ARBA00022475"/>
    </source>
</evidence>
<sequence length="277" mass="29291">MPSPLPVADADLAQALIPLARRAGDAILDIYRGDFEVLEKADTSPVTAADHAAEAIILEGLKGLTPDIPIVAEEEMAAGRLPELGEGAFWLVDPLDGTKEFIKRRDSFTVNIGLVDATPAGHLPRLGVVLAPALDLLYVGHGPGTARLISGGAERPIACRQPPAEGLTVLASRSHGDPTELDRFLAPYKVAEIINAGSSLKFCRLAEGVGDLYPRLGPTSEWDTAAAHAVLMAAGGSVTTLDGKPFTYGKGPTFLNPPFVAKAYYQPTMRGTHRRLV</sequence>
<accession>A0A1G7TQ08</accession>
<dbReference type="InterPro" id="IPR006240">
    <property type="entry name" value="CysQ"/>
</dbReference>
<feature type="binding site" evidence="9 10">
    <location>
        <position position="93"/>
    </location>
    <ligand>
        <name>Mg(2+)</name>
        <dbReference type="ChEBI" id="CHEBI:18420"/>
        <label>2</label>
    </ligand>
</feature>
<comment type="cofactor">
    <cofactor evidence="9 10">
        <name>Mg(2+)</name>
        <dbReference type="ChEBI" id="CHEBI:18420"/>
    </cofactor>
</comment>
<dbReference type="InterPro" id="IPR020550">
    <property type="entry name" value="Inositol_monophosphatase_CS"/>
</dbReference>
<evidence type="ECO:0000256" key="4">
    <source>
        <dbReference type="ARBA" id="ARBA00022519"/>
    </source>
</evidence>
<evidence type="ECO:0000256" key="6">
    <source>
        <dbReference type="ARBA" id="ARBA00022801"/>
    </source>
</evidence>
<keyword evidence="3 9" id="KW-1003">Cell membrane</keyword>
<feature type="binding site" evidence="10">
    <location>
        <position position="223"/>
    </location>
    <ligand>
        <name>Mg(2+)</name>
        <dbReference type="ChEBI" id="CHEBI:18420"/>
        <label>1</label>
        <note>catalytic</note>
    </ligand>
</feature>
<dbReference type="GO" id="GO:0046854">
    <property type="term" value="P:phosphatidylinositol phosphate biosynthetic process"/>
    <property type="evidence" value="ECO:0007669"/>
    <property type="project" value="InterPro"/>
</dbReference>
<evidence type="ECO:0000256" key="5">
    <source>
        <dbReference type="ARBA" id="ARBA00022723"/>
    </source>
</evidence>
<evidence type="ECO:0000256" key="2">
    <source>
        <dbReference type="ARBA" id="ARBA00005289"/>
    </source>
</evidence>
<keyword evidence="12" id="KW-1185">Reference proteome</keyword>
<dbReference type="PANTHER" id="PTHR43028:SF5">
    <property type="entry name" value="3'(2'),5'-BISPHOSPHATE NUCLEOTIDASE 1"/>
    <property type="match status" value="1"/>
</dbReference>
<dbReference type="InterPro" id="IPR050725">
    <property type="entry name" value="CysQ/Inositol_MonoPase"/>
</dbReference>
<comment type="similarity">
    <text evidence="2 9">Belongs to the inositol monophosphatase superfamily. CysQ family.</text>
</comment>
<dbReference type="EC" id="3.1.3.7" evidence="9"/>
<feature type="binding site" evidence="10">
    <location>
        <position position="95"/>
    </location>
    <ligand>
        <name>Mg(2+)</name>
        <dbReference type="ChEBI" id="CHEBI:18420"/>
        <label>1</label>
        <note>catalytic</note>
    </ligand>
</feature>
<dbReference type="PANTHER" id="PTHR43028">
    <property type="entry name" value="3'(2'),5'-BISPHOSPHATE NUCLEOTIDASE 1"/>
    <property type="match status" value="1"/>
</dbReference>
<comment type="catalytic activity">
    <reaction evidence="1 9">
        <text>adenosine 3',5'-bisphosphate + H2O = AMP + phosphate</text>
        <dbReference type="Rhea" id="RHEA:10040"/>
        <dbReference type="ChEBI" id="CHEBI:15377"/>
        <dbReference type="ChEBI" id="CHEBI:43474"/>
        <dbReference type="ChEBI" id="CHEBI:58343"/>
        <dbReference type="ChEBI" id="CHEBI:456215"/>
        <dbReference type="EC" id="3.1.3.7"/>
    </reaction>
</comment>
<comment type="function">
    <text evidence="9">Converts adenosine-3',5'-bisphosphate (PAP) to AMP.</text>
</comment>
<dbReference type="InterPro" id="IPR020583">
    <property type="entry name" value="Inositol_monoP_metal-BS"/>
</dbReference>
<keyword evidence="7 9" id="KW-0460">Magnesium</keyword>
<dbReference type="InterPro" id="IPR000760">
    <property type="entry name" value="Inositol_monophosphatase-like"/>
</dbReference>
<evidence type="ECO:0000256" key="1">
    <source>
        <dbReference type="ARBA" id="ARBA00001625"/>
    </source>
</evidence>
<feature type="binding site" evidence="9">
    <location>
        <position position="73"/>
    </location>
    <ligand>
        <name>substrate</name>
    </ligand>
</feature>
<feature type="binding site" evidence="9">
    <location>
        <position position="96"/>
    </location>
    <ligand>
        <name>Mg(2+)</name>
        <dbReference type="ChEBI" id="CHEBI:18420"/>
        <label>2</label>
    </ligand>
</feature>
<keyword evidence="6 9" id="KW-0378">Hydrolase</keyword>
<dbReference type="GO" id="GO:0000103">
    <property type="term" value="P:sulfate assimilation"/>
    <property type="evidence" value="ECO:0007669"/>
    <property type="project" value="TreeGrafter"/>
</dbReference>
<evidence type="ECO:0000313" key="12">
    <source>
        <dbReference type="Proteomes" id="UP000217076"/>
    </source>
</evidence>
<reference evidence="12" key="1">
    <citation type="submission" date="2016-10" db="EMBL/GenBank/DDBJ databases">
        <authorList>
            <person name="Varghese N."/>
            <person name="Submissions S."/>
        </authorList>
    </citation>
    <scope>NUCLEOTIDE SEQUENCE [LARGE SCALE GENOMIC DNA]</scope>
    <source>
        <strain evidence="12">930I</strain>
    </source>
</reference>
<proteinExistence type="inferred from homology"/>
<feature type="binding site" evidence="9">
    <location>
        <position position="73"/>
    </location>
    <ligand>
        <name>Mg(2+)</name>
        <dbReference type="ChEBI" id="CHEBI:18420"/>
        <label>1</label>
    </ligand>
</feature>
<feature type="binding site" evidence="9">
    <location>
        <position position="223"/>
    </location>
    <ligand>
        <name>substrate</name>
    </ligand>
</feature>
<dbReference type="EMBL" id="FNCV01000001">
    <property type="protein sequence ID" value="SDG37413.1"/>
    <property type="molecule type" value="Genomic_DNA"/>
</dbReference>